<sequence length="401" mass="42600">MRTRGRKQVEDGGVGASSDGSFNSQVAARTTSSESPTPASPISSPQQKQQGVVRIKNVQSPNSRARGTPSRPSSSRGKGSNSCNHNSDTTAFSPSSGIPALLRFPLIVLLNIALSALGSALAYPYTKAVVANHERPLETWEEAAVVLGWRIVELGLGWFGDYDSYDLTAMNILSHGPPLYLLYAFYEVPAPALLLSLGIETLATYLPFRLLRPLSPAHAEPSRAPNAEIVTDRPIALLTTLLAGAIYSVTLFCAYATYLPTYLAAHFRGVPTLAAAHEGTWVNGMLPSALALGFAARAFVFASAESSPIDRARQRAVAHFDPATASLAQTLRWNGWWGWSDAARAVTRRTLLLTVVTGANAFVHARLAVRGVDNEGAAAWAAVWVVAAALTGLALGVVGRV</sequence>
<protein>
    <submittedName>
        <fullName evidence="3">Uncharacterized protein</fullName>
    </submittedName>
</protein>
<keyword evidence="2" id="KW-0812">Transmembrane</keyword>
<keyword evidence="4" id="KW-1185">Reference proteome</keyword>
<feature type="transmembrane region" description="Helical" evidence="2">
    <location>
        <begin position="350"/>
        <end position="367"/>
    </location>
</feature>
<dbReference type="AlphaFoldDB" id="A0AAN9UAS2"/>
<accession>A0AAN9UAS2</accession>
<feature type="transmembrane region" description="Helical" evidence="2">
    <location>
        <begin position="104"/>
        <end position="125"/>
    </location>
</feature>
<evidence type="ECO:0000256" key="2">
    <source>
        <dbReference type="SAM" id="Phobius"/>
    </source>
</evidence>
<comment type="caution">
    <text evidence="3">The sequence shown here is derived from an EMBL/GenBank/DDBJ whole genome shotgun (WGS) entry which is preliminary data.</text>
</comment>
<gene>
    <name evidence="3" type="ORF">SLS62_010222</name>
</gene>
<dbReference type="Proteomes" id="UP001320420">
    <property type="component" value="Unassembled WGS sequence"/>
</dbReference>
<evidence type="ECO:0000256" key="1">
    <source>
        <dbReference type="SAM" id="MobiDB-lite"/>
    </source>
</evidence>
<feature type="transmembrane region" description="Helical" evidence="2">
    <location>
        <begin position="285"/>
        <end position="304"/>
    </location>
</feature>
<name>A0AAN9UAS2_9PEZI</name>
<keyword evidence="2" id="KW-1133">Transmembrane helix</keyword>
<feature type="region of interest" description="Disordered" evidence="1">
    <location>
        <begin position="1"/>
        <end position="88"/>
    </location>
</feature>
<keyword evidence="2" id="KW-0472">Membrane</keyword>
<evidence type="ECO:0000313" key="3">
    <source>
        <dbReference type="EMBL" id="KAK7744367.1"/>
    </source>
</evidence>
<dbReference type="EMBL" id="JAKJXP020000121">
    <property type="protein sequence ID" value="KAK7744367.1"/>
    <property type="molecule type" value="Genomic_DNA"/>
</dbReference>
<proteinExistence type="predicted"/>
<feature type="transmembrane region" description="Helical" evidence="2">
    <location>
        <begin position="180"/>
        <end position="206"/>
    </location>
</feature>
<feature type="compositionally biased region" description="Low complexity" evidence="1">
    <location>
        <begin position="63"/>
        <end position="82"/>
    </location>
</feature>
<evidence type="ECO:0000313" key="4">
    <source>
        <dbReference type="Proteomes" id="UP001320420"/>
    </source>
</evidence>
<feature type="compositionally biased region" description="Low complexity" evidence="1">
    <location>
        <begin position="27"/>
        <end position="45"/>
    </location>
</feature>
<reference evidence="3 4" key="1">
    <citation type="submission" date="2024-02" db="EMBL/GenBank/DDBJ databases">
        <title>De novo assembly and annotation of 12 fungi associated with fruit tree decline syndrome in Ontario, Canada.</title>
        <authorList>
            <person name="Sulman M."/>
            <person name="Ellouze W."/>
            <person name="Ilyukhin E."/>
        </authorList>
    </citation>
    <scope>NUCLEOTIDE SEQUENCE [LARGE SCALE GENOMIC DNA]</scope>
    <source>
        <strain evidence="3 4">M11/M66-122</strain>
    </source>
</reference>
<feature type="transmembrane region" description="Helical" evidence="2">
    <location>
        <begin position="235"/>
        <end position="258"/>
    </location>
</feature>
<organism evidence="3 4">
    <name type="scientific">Diatrype stigma</name>
    <dbReference type="NCBI Taxonomy" id="117547"/>
    <lineage>
        <taxon>Eukaryota</taxon>
        <taxon>Fungi</taxon>
        <taxon>Dikarya</taxon>
        <taxon>Ascomycota</taxon>
        <taxon>Pezizomycotina</taxon>
        <taxon>Sordariomycetes</taxon>
        <taxon>Xylariomycetidae</taxon>
        <taxon>Xylariales</taxon>
        <taxon>Diatrypaceae</taxon>
        <taxon>Diatrype</taxon>
    </lineage>
</organism>
<feature type="transmembrane region" description="Helical" evidence="2">
    <location>
        <begin position="379"/>
        <end position="398"/>
    </location>
</feature>